<dbReference type="EMBL" id="CP144089">
    <property type="protein sequence ID" value="WWD05592.1"/>
    <property type="molecule type" value="Genomic_DNA"/>
</dbReference>
<dbReference type="AlphaFoldDB" id="A0AAX4KGQ2"/>
<feature type="compositionally biased region" description="Pro residues" evidence="1">
    <location>
        <begin position="9"/>
        <end position="20"/>
    </location>
</feature>
<reference evidence="2 3" key="1">
    <citation type="submission" date="2024-01" db="EMBL/GenBank/DDBJ databases">
        <title>Comparative genomics of Cryptococcus and Kwoniella reveals pathogenesis evolution and contrasting modes of karyotype evolution via chromosome fusion or intercentromeric recombination.</title>
        <authorList>
            <person name="Coelho M.A."/>
            <person name="David-Palma M."/>
            <person name="Shea T."/>
            <person name="Bowers K."/>
            <person name="McGinley-Smith S."/>
            <person name="Mohammad A.W."/>
            <person name="Gnirke A."/>
            <person name="Yurkov A.M."/>
            <person name="Nowrousian M."/>
            <person name="Sun S."/>
            <person name="Cuomo C.A."/>
            <person name="Heitman J."/>
        </authorList>
    </citation>
    <scope>NUCLEOTIDE SEQUENCE [LARGE SCALE GENOMIC DNA]</scope>
    <source>
        <strain evidence="2 3">PYCC6329</strain>
    </source>
</reference>
<evidence type="ECO:0000313" key="3">
    <source>
        <dbReference type="Proteomes" id="UP001358614"/>
    </source>
</evidence>
<accession>A0AAX4KGQ2</accession>
<dbReference type="KEGG" id="ker:91102476"/>
<feature type="compositionally biased region" description="Polar residues" evidence="1">
    <location>
        <begin position="109"/>
        <end position="121"/>
    </location>
</feature>
<sequence length="638" mass="70455">MSLKKPVPSEIPLPSTPPPAYKALSESSPNTHPTSEPPTEKGNTFPDYHPTRPYEPVPILIAEKVKNRPISKSKKQEEEVFEYPPPPPPPRIFDWAELSKSKPKRTPSPRLSTPETTNFEPSPSASTSTTKSNKLKKKKSRHRLPPGVKFEEEETATIHQKNEPEPIPRPNKEQEITQVTPTPPPPPPPPLWTDYNLPWYVKRTKMAAPPRMLILSGGGYEAFVAMPPSYEKAVALAIEKFNIPNTHMIRLSCKASDMQWIGGYAGSEDIFIADNDSFHYACAGKHVARLGVHVYDKNAKPGPAPAAPAASGGAGGEKKEEKKEAKPPAPPPTADQSLTCQTTAGKNVTLAAKVTGELAKGIPAGNYLGTLSIEDKTWKQTFVGNQLGPNEVMTKYVVHDKNTARLLFRPRSARPSIEFLHPEEKSLEVSLSIADWTVTSAYPMTSLLPDGARQKLRWFLKVQPGGIVEDMLTGTQSNGLFMEMIPSVKAKPDKELDPDAPLIPAWPDIRSSNAWCLPQTIFIPHIDRILTALGLPVESRTAMITSWLPGLTRHKNIAYRILNRSQLDPSSTLTIIPPPSVMLRIFVLFKGIPDSELKDWENAGVLHAEMGLDWRDSVGWTPDLADDSLFRVIEYGAM</sequence>
<dbReference type="Proteomes" id="UP001358614">
    <property type="component" value="Chromosome 1"/>
</dbReference>
<gene>
    <name evidence="2" type="ORF">V865_003673</name>
</gene>
<feature type="region of interest" description="Disordered" evidence="1">
    <location>
        <begin position="301"/>
        <end position="339"/>
    </location>
</feature>
<organism evidence="2 3">
    <name type="scientific">Kwoniella europaea PYCC6329</name>
    <dbReference type="NCBI Taxonomy" id="1423913"/>
    <lineage>
        <taxon>Eukaryota</taxon>
        <taxon>Fungi</taxon>
        <taxon>Dikarya</taxon>
        <taxon>Basidiomycota</taxon>
        <taxon>Agaricomycotina</taxon>
        <taxon>Tremellomycetes</taxon>
        <taxon>Tremellales</taxon>
        <taxon>Cryptococcaceae</taxon>
        <taxon>Kwoniella</taxon>
    </lineage>
</organism>
<feature type="compositionally biased region" description="Low complexity" evidence="1">
    <location>
        <begin position="122"/>
        <end position="132"/>
    </location>
</feature>
<dbReference type="GeneID" id="91102476"/>
<evidence type="ECO:0000256" key="1">
    <source>
        <dbReference type="SAM" id="MobiDB-lite"/>
    </source>
</evidence>
<protein>
    <submittedName>
        <fullName evidence="2">Uncharacterized protein</fullName>
    </submittedName>
</protein>
<feature type="compositionally biased region" description="Pro residues" evidence="1">
    <location>
        <begin position="181"/>
        <end position="190"/>
    </location>
</feature>
<feature type="compositionally biased region" description="Polar residues" evidence="1">
    <location>
        <begin position="25"/>
        <end position="34"/>
    </location>
</feature>
<feature type="region of interest" description="Disordered" evidence="1">
    <location>
        <begin position="1"/>
        <end position="190"/>
    </location>
</feature>
<proteinExistence type="predicted"/>
<feature type="compositionally biased region" description="Basic residues" evidence="1">
    <location>
        <begin position="133"/>
        <end position="144"/>
    </location>
</feature>
<feature type="compositionally biased region" description="Basic and acidic residues" evidence="1">
    <location>
        <begin position="160"/>
        <end position="175"/>
    </location>
</feature>
<feature type="compositionally biased region" description="Basic and acidic residues" evidence="1">
    <location>
        <begin position="316"/>
        <end position="326"/>
    </location>
</feature>
<keyword evidence="3" id="KW-1185">Reference proteome</keyword>
<evidence type="ECO:0000313" key="2">
    <source>
        <dbReference type="EMBL" id="WWD05592.1"/>
    </source>
</evidence>
<dbReference type="RefSeq" id="XP_066083559.1">
    <property type="nucleotide sequence ID" value="XM_066227462.1"/>
</dbReference>
<name>A0AAX4KGQ2_9TREE</name>